<evidence type="ECO:0000256" key="8">
    <source>
        <dbReference type="ARBA" id="ARBA00022927"/>
    </source>
</evidence>
<evidence type="ECO:0000256" key="1">
    <source>
        <dbReference type="ARBA" id="ARBA00004533"/>
    </source>
</evidence>
<evidence type="ECO:0000256" key="4">
    <source>
        <dbReference type="ARBA" id="ARBA00022448"/>
    </source>
</evidence>
<dbReference type="GO" id="GO:0015628">
    <property type="term" value="P:protein secretion by the type II secretion system"/>
    <property type="evidence" value="ECO:0007669"/>
    <property type="project" value="InterPro"/>
</dbReference>
<dbReference type="Proteomes" id="UP000242815">
    <property type="component" value="Unassembled WGS sequence"/>
</dbReference>
<evidence type="ECO:0000256" key="7">
    <source>
        <dbReference type="ARBA" id="ARBA00022692"/>
    </source>
</evidence>
<evidence type="ECO:0000256" key="2">
    <source>
        <dbReference type="ARBA" id="ARBA00007208"/>
    </source>
</evidence>
<evidence type="ECO:0000256" key="6">
    <source>
        <dbReference type="ARBA" id="ARBA00022519"/>
    </source>
</evidence>
<dbReference type="STRING" id="1002526.SAMN05216578_103179"/>
<evidence type="ECO:0000256" key="10">
    <source>
        <dbReference type="ARBA" id="ARBA00030772"/>
    </source>
</evidence>
<accession>A0A1I6B643</accession>
<keyword evidence="9" id="KW-0472">Membrane</keyword>
<name>A0A1I6B643_9GAMM</name>
<comment type="similarity">
    <text evidence="2">Belongs to the GSP N family.</text>
</comment>
<dbReference type="EMBL" id="FOYD01000003">
    <property type="protein sequence ID" value="SFQ76411.1"/>
    <property type="molecule type" value="Genomic_DNA"/>
</dbReference>
<dbReference type="RefSeq" id="WP_090538062.1">
    <property type="nucleotide sequence ID" value="NZ_FOYD01000003.1"/>
</dbReference>
<dbReference type="AlphaFoldDB" id="A0A1I6B643"/>
<keyword evidence="6" id="KW-0997">Cell inner membrane</keyword>
<gene>
    <name evidence="11" type="ORF">SAMN05216578_103179</name>
</gene>
<proteinExistence type="inferred from homology"/>
<evidence type="ECO:0000256" key="5">
    <source>
        <dbReference type="ARBA" id="ARBA00022475"/>
    </source>
</evidence>
<dbReference type="Pfam" id="PF01203">
    <property type="entry name" value="T2SSN"/>
    <property type="match status" value="1"/>
</dbReference>
<dbReference type="OrthoDB" id="6706905at2"/>
<sequence>MRIRWNLKKTLICGLLLYLLTLIWTLPAAVVWKQLQPRLPVPVTIHGLTGTLWSGQAGQLVVDGINQGRLDWRWRPGMLLSGAIGLELQWQPRNGQVLAQLRVSPGALSLHNISGELDASSMAIIHNAPFALGGKWLLDVPELALENLEHVSGAQGRLVWQEAAGGLPRAMPFGHLTAELDQADGWLLLRLQDQGGPLGLRGDARWRPGQPMKINAQLQARADAEPALASGLGLLGRADNQGWIRWRAQLQ</sequence>
<keyword evidence="8" id="KW-0653">Protein transport</keyword>
<keyword evidence="5" id="KW-1003">Cell membrane</keyword>
<reference evidence="11 12" key="1">
    <citation type="submission" date="2016-10" db="EMBL/GenBank/DDBJ databases">
        <authorList>
            <person name="de Groot N.N."/>
        </authorList>
    </citation>
    <scope>NUCLEOTIDE SEQUENCE [LARGE SCALE GENOMIC DNA]</scope>
    <source>
        <strain evidence="11 12">JCM 18415</strain>
    </source>
</reference>
<keyword evidence="4" id="KW-0813">Transport</keyword>
<organism evidence="11 12">
    <name type="scientific">Halopseudomonas formosensis</name>
    <dbReference type="NCBI Taxonomy" id="1002526"/>
    <lineage>
        <taxon>Bacteria</taxon>
        <taxon>Pseudomonadati</taxon>
        <taxon>Pseudomonadota</taxon>
        <taxon>Gammaproteobacteria</taxon>
        <taxon>Pseudomonadales</taxon>
        <taxon>Pseudomonadaceae</taxon>
        <taxon>Halopseudomonas</taxon>
    </lineage>
</organism>
<dbReference type="GO" id="GO:0005886">
    <property type="term" value="C:plasma membrane"/>
    <property type="evidence" value="ECO:0007669"/>
    <property type="project" value="UniProtKB-SubCell"/>
</dbReference>
<evidence type="ECO:0000256" key="3">
    <source>
        <dbReference type="ARBA" id="ARBA00021563"/>
    </source>
</evidence>
<comment type="subcellular location">
    <subcellularLocation>
        <location evidence="1">Cell inner membrane</location>
    </subcellularLocation>
</comment>
<dbReference type="GO" id="GO:0015627">
    <property type="term" value="C:type II protein secretion system complex"/>
    <property type="evidence" value="ECO:0007669"/>
    <property type="project" value="InterPro"/>
</dbReference>
<evidence type="ECO:0000313" key="12">
    <source>
        <dbReference type="Proteomes" id="UP000242815"/>
    </source>
</evidence>
<dbReference type="InterPro" id="IPR022792">
    <property type="entry name" value="T2SS_protein-GspN"/>
</dbReference>
<evidence type="ECO:0000256" key="9">
    <source>
        <dbReference type="ARBA" id="ARBA00023136"/>
    </source>
</evidence>
<evidence type="ECO:0000313" key="11">
    <source>
        <dbReference type="EMBL" id="SFQ76411.1"/>
    </source>
</evidence>
<keyword evidence="7" id="KW-0812">Transmembrane</keyword>
<protein>
    <recommendedName>
        <fullName evidence="3">Type II secretion system protein N</fullName>
    </recommendedName>
    <alternativeName>
        <fullName evidence="10">General secretion pathway protein N</fullName>
    </alternativeName>
</protein>